<sequence>MVGATDTTTNTLGGVALVLPMGQTPAVVDVLPARKSSEATDDKILSALVGLTERLVKLESSQRVRDKDE</sequence>
<protein>
    <submittedName>
        <fullName evidence="1">Uncharacterized protein</fullName>
    </submittedName>
</protein>
<proteinExistence type="predicted"/>
<dbReference type="AlphaFoldDB" id="A0AAV1VBL1"/>
<accession>A0AAV1VBL1</accession>
<dbReference type="Proteomes" id="UP001162060">
    <property type="component" value="Unassembled WGS sequence"/>
</dbReference>
<reference evidence="1" key="1">
    <citation type="submission" date="2024-01" db="EMBL/GenBank/DDBJ databases">
        <authorList>
            <person name="Webb A."/>
        </authorList>
    </citation>
    <scope>NUCLEOTIDE SEQUENCE</scope>
    <source>
        <strain evidence="1">Pm1</strain>
    </source>
</reference>
<organism evidence="1 2">
    <name type="scientific">Peronospora matthiolae</name>
    <dbReference type="NCBI Taxonomy" id="2874970"/>
    <lineage>
        <taxon>Eukaryota</taxon>
        <taxon>Sar</taxon>
        <taxon>Stramenopiles</taxon>
        <taxon>Oomycota</taxon>
        <taxon>Peronosporomycetes</taxon>
        <taxon>Peronosporales</taxon>
        <taxon>Peronosporaceae</taxon>
        <taxon>Peronospora</taxon>
    </lineage>
</organism>
<name>A0AAV1VBL1_9STRA</name>
<dbReference type="EMBL" id="CAKLBY020000305">
    <property type="protein sequence ID" value="CAK7943976.1"/>
    <property type="molecule type" value="Genomic_DNA"/>
</dbReference>
<comment type="caution">
    <text evidence="1">The sequence shown here is derived from an EMBL/GenBank/DDBJ whole genome shotgun (WGS) entry which is preliminary data.</text>
</comment>
<gene>
    <name evidence="1" type="ORF">PM001_LOCUS29126</name>
</gene>
<evidence type="ECO:0000313" key="1">
    <source>
        <dbReference type="EMBL" id="CAK7943976.1"/>
    </source>
</evidence>
<evidence type="ECO:0000313" key="2">
    <source>
        <dbReference type="Proteomes" id="UP001162060"/>
    </source>
</evidence>